<keyword evidence="3" id="KW-1185">Reference proteome</keyword>
<feature type="transmembrane region" description="Helical" evidence="1">
    <location>
        <begin position="15"/>
        <end position="34"/>
    </location>
</feature>
<proteinExistence type="predicted"/>
<sequence>MANFIFQETQRFRQFWIWTILILASGIVVGSAILSSAEKLDWELAIPLGIIGLISVLLFKLELKTRIDQDSLCFSYFPFIKERKYRIKEIASMELIEYNGLLEYGGWGIKWNGNSWSYTTGGKYGILVKTPNKKFLLGTQKPQEAKAAVAQFNEFKLQSHGS</sequence>
<organism evidence="2 3">
    <name type="scientific">Algoriphagus aquatilis</name>
    <dbReference type="NCBI Taxonomy" id="490186"/>
    <lineage>
        <taxon>Bacteria</taxon>
        <taxon>Pseudomonadati</taxon>
        <taxon>Bacteroidota</taxon>
        <taxon>Cytophagia</taxon>
        <taxon>Cytophagales</taxon>
        <taxon>Cyclobacteriaceae</taxon>
        <taxon>Algoriphagus</taxon>
    </lineage>
</organism>
<evidence type="ECO:0000313" key="2">
    <source>
        <dbReference type="EMBL" id="MFC5193124.1"/>
    </source>
</evidence>
<evidence type="ECO:0008006" key="4">
    <source>
        <dbReference type="Google" id="ProtNLM"/>
    </source>
</evidence>
<evidence type="ECO:0000313" key="3">
    <source>
        <dbReference type="Proteomes" id="UP001596163"/>
    </source>
</evidence>
<dbReference type="Proteomes" id="UP001596163">
    <property type="component" value="Unassembled WGS sequence"/>
</dbReference>
<protein>
    <recommendedName>
        <fullName evidence="4">YcxB-like protein</fullName>
    </recommendedName>
</protein>
<keyword evidence="1" id="KW-0812">Transmembrane</keyword>
<keyword evidence="1" id="KW-1133">Transmembrane helix</keyword>
<dbReference type="RefSeq" id="WP_377916779.1">
    <property type="nucleotide sequence ID" value="NZ_JBHSKS010000014.1"/>
</dbReference>
<keyword evidence="1" id="KW-0472">Membrane</keyword>
<evidence type="ECO:0000256" key="1">
    <source>
        <dbReference type="SAM" id="Phobius"/>
    </source>
</evidence>
<gene>
    <name evidence="2" type="ORF">ACFPIK_15230</name>
</gene>
<dbReference type="EMBL" id="JBHSKS010000014">
    <property type="protein sequence ID" value="MFC5193124.1"/>
    <property type="molecule type" value="Genomic_DNA"/>
</dbReference>
<comment type="caution">
    <text evidence="2">The sequence shown here is derived from an EMBL/GenBank/DDBJ whole genome shotgun (WGS) entry which is preliminary data.</text>
</comment>
<reference evidence="3" key="1">
    <citation type="journal article" date="2019" name="Int. J. Syst. Evol. Microbiol.">
        <title>The Global Catalogue of Microorganisms (GCM) 10K type strain sequencing project: providing services to taxonomists for standard genome sequencing and annotation.</title>
        <authorList>
            <consortium name="The Broad Institute Genomics Platform"/>
            <consortium name="The Broad Institute Genome Sequencing Center for Infectious Disease"/>
            <person name="Wu L."/>
            <person name="Ma J."/>
        </authorList>
    </citation>
    <scope>NUCLEOTIDE SEQUENCE [LARGE SCALE GENOMIC DNA]</scope>
    <source>
        <strain evidence="3">CGMCC 1.7030</strain>
    </source>
</reference>
<feature type="transmembrane region" description="Helical" evidence="1">
    <location>
        <begin position="40"/>
        <end position="59"/>
    </location>
</feature>
<name>A0ABW0C1M0_9BACT</name>
<accession>A0ABW0C1M0</accession>